<evidence type="ECO:0000313" key="1">
    <source>
        <dbReference type="EMBL" id="JAQ16043.1"/>
    </source>
</evidence>
<dbReference type="GO" id="GO:0016042">
    <property type="term" value="P:lipid catabolic process"/>
    <property type="evidence" value="ECO:0007669"/>
    <property type="project" value="InterPro"/>
</dbReference>
<dbReference type="Gene3D" id="1.20.90.10">
    <property type="entry name" value="Phospholipase A2 domain"/>
    <property type="match status" value="1"/>
</dbReference>
<name>A0A146M8G9_LYGHE</name>
<dbReference type="AlphaFoldDB" id="A0A146M8G9"/>
<dbReference type="GO" id="GO:0004623">
    <property type="term" value="F:phospholipase A2 activity"/>
    <property type="evidence" value="ECO:0007669"/>
    <property type="project" value="InterPro"/>
</dbReference>
<dbReference type="GO" id="GO:0005509">
    <property type="term" value="F:calcium ion binding"/>
    <property type="evidence" value="ECO:0007669"/>
    <property type="project" value="InterPro"/>
</dbReference>
<protein>
    <submittedName>
        <fullName evidence="1">Group XIIA secretory phospholipase A2</fullName>
    </submittedName>
</protein>
<dbReference type="SUPFAM" id="SSF48619">
    <property type="entry name" value="Phospholipase A2, PLA2"/>
    <property type="match status" value="1"/>
</dbReference>
<dbReference type="InterPro" id="IPR010711">
    <property type="entry name" value="PLA2G12"/>
</dbReference>
<feature type="non-terminal residue" evidence="1">
    <location>
        <position position="1"/>
    </location>
</feature>
<dbReference type="InterPro" id="IPR036444">
    <property type="entry name" value="PLipase_A2_dom_sf"/>
</dbReference>
<gene>
    <name evidence="1" type="primary">Pla2g12a_2</name>
    <name evidence="1" type="ORF">g.81589</name>
</gene>
<accession>A0A146M8G9</accession>
<dbReference type="EMBL" id="GDHC01002586">
    <property type="protein sequence ID" value="JAQ16043.1"/>
    <property type="molecule type" value="Transcribed_RNA"/>
</dbReference>
<organism evidence="1">
    <name type="scientific">Lygus hesperus</name>
    <name type="common">Western plant bug</name>
    <dbReference type="NCBI Taxonomy" id="30085"/>
    <lineage>
        <taxon>Eukaryota</taxon>
        <taxon>Metazoa</taxon>
        <taxon>Ecdysozoa</taxon>
        <taxon>Arthropoda</taxon>
        <taxon>Hexapoda</taxon>
        <taxon>Insecta</taxon>
        <taxon>Pterygota</taxon>
        <taxon>Neoptera</taxon>
        <taxon>Paraneoptera</taxon>
        <taxon>Hemiptera</taxon>
        <taxon>Heteroptera</taxon>
        <taxon>Panheteroptera</taxon>
        <taxon>Cimicomorpha</taxon>
        <taxon>Miridae</taxon>
        <taxon>Mirini</taxon>
        <taxon>Lygus</taxon>
    </lineage>
</organism>
<dbReference type="Pfam" id="PF06951">
    <property type="entry name" value="PLA2G12"/>
    <property type="match status" value="1"/>
</dbReference>
<dbReference type="GO" id="GO:0050482">
    <property type="term" value="P:arachidonate secretion"/>
    <property type="evidence" value="ECO:0007669"/>
    <property type="project" value="InterPro"/>
</dbReference>
<dbReference type="PANTHER" id="PTHR12824">
    <property type="entry name" value="GROUP XII SECRETORY PHOSPHOLIPASE A2 FAMILY MEMBER"/>
    <property type="match status" value="1"/>
</dbReference>
<reference evidence="1" key="1">
    <citation type="journal article" date="2016" name="Gigascience">
        <title>De novo construction of an expanded transcriptome assembly for the western tarnished plant bug, Lygus hesperus.</title>
        <authorList>
            <person name="Tassone E.E."/>
            <person name="Geib S.M."/>
            <person name="Hall B."/>
            <person name="Fabrick J.A."/>
            <person name="Brent C.S."/>
            <person name="Hull J.J."/>
        </authorList>
    </citation>
    <scope>NUCLEOTIDE SEQUENCE</scope>
</reference>
<dbReference type="PANTHER" id="PTHR12824:SF8">
    <property type="entry name" value="GXIVSPLA2, ISOFORM A"/>
    <property type="match status" value="1"/>
</dbReference>
<dbReference type="GO" id="GO:0006644">
    <property type="term" value="P:phospholipid metabolic process"/>
    <property type="evidence" value="ECO:0007669"/>
    <property type="project" value="InterPro"/>
</dbReference>
<dbReference type="GO" id="GO:0005576">
    <property type="term" value="C:extracellular region"/>
    <property type="evidence" value="ECO:0007669"/>
    <property type="project" value="InterPro"/>
</dbReference>
<proteinExistence type="predicted"/>
<sequence length="216" mass="23973">LRAIGKAMEIPKAKVLIYMLTFLGYAWSGYGSSVITTLRDAVIAAENIFGDFLGKVSDIVSTIKHVHDTIDSSIQEDCTWSCPGGVKAVKNKYHRPTVNGCGPEMLKINDENMPYPQMTLCCDNHDLCYATCNSQKDKCDVDFKKCLYRVCDTYRVADTANQGSTMDSLECMRCKAAAKVLYTATTALGCKFFQDAQAEACYCPLPKKKMYPTDEL</sequence>